<evidence type="ECO:0000256" key="2">
    <source>
        <dbReference type="SAM" id="SignalP"/>
    </source>
</evidence>
<keyword evidence="2" id="KW-0732">Signal</keyword>
<dbReference type="Proteomes" id="UP000293823">
    <property type="component" value="Unassembled WGS sequence"/>
</dbReference>
<evidence type="ECO:0000313" key="4">
    <source>
        <dbReference type="Proteomes" id="UP000293823"/>
    </source>
</evidence>
<feature type="signal peptide" evidence="2">
    <location>
        <begin position="1"/>
        <end position="18"/>
    </location>
</feature>
<dbReference type="OrthoDB" id="3799171at2759"/>
<name>A0A4Q4SNT2_9PLEO</name>
<comment type="caution">
    <text evidence="3">The sequence shown here is derived from an EMBL/GenBank/DDBJ whole genome shotgun (WGS) entry which is preliminary data.</text>
</comment>
<dbReference type="EMBL" id="PEJP01000005">
    <property type="protein sequence ID" value="RYO71936.1"/>
    <property type="molecule type" value="Genomic_DNA"/>
</dbReference>
<feature type="compositionally biased region" description="Basic and acidic residues" evidence="1">
    <location>
        <begin position="162"/>
        <end position="172"/>
    </location>
</feature>
<feature type="chain" id="PRO_5020678189" evidence="2">
    <location>
        <begin position="19"/>
        <end position="180"/>
    </location>
</feature>
<sequence>MHGRTFLLFASLILPIVATPVPSFEVSPKDETIEQRAGNTVLGYPVKTPKREPVIEALPVEVRSSTSVDTSSEAASVVEVRNTVETRAKQRPGSGYVTNPKRSEDIIEVRAKQRPGSGYVTNPKRSENTVEIRAKQRGGGGWRRSDDSLETRAKQRGGGGWRRWDDNLETRAKQRGGGGW</sequence>
<reference evidence="4" key="1">
    <citation type="journal article" date="2019" name="bioRxiv">
        <title>Genomics, evolutionary history and diagnostics of the Alternaria alternata species group including apple and Asian pear pathotypes.</title>
        <authorList>
            <person name="Armitage A.D."/>
            <person name="Cockerton H.M."/>
            <person name="Sreenivasaprasad S."/>
            <person name="Woodhall J.W."/>
            <person name="Lane C.R."/>
            <person name="Harrison R.J."/>
            <person name="Clarkson J.P."/>
        </authorList>
    </citation>
    <scope>NUCLEOTIDE SEQUENCE [LARGE SCALE GENOMIC DNA]</scope>
    <source>
        <strain evidence="4">RGR 97.0016</strain>
    </source>
</reference>
<proteinExistence type="predicted"/>
<keyword evidence="4" id="KW-1185">Reference proteome</keyword>
<gene>
    <name evidence="3" type="ORF">AA0113_g1645</name>
</gene>
<protein>
    <submittedName>
        <fullName evidence="3">Uncharacterized protein</fullName>
    </submittedName>
</protein>
<dbReference type="AlphaFoldDB" id="A0A4Q4SNT2"/>
<evidence type="ECO:0000313" key="3">
    <source>
        <dbReference type="EMBL" id="RYO71936.1"/>
    </source>
</evidence>
<feature type="compositionally biased region" description="Basic and acidic residues" evidence="1">
    <location>
        <begin position="143"/>
        <end position="153"/>
    </location>
</feature>
<accession>A0A4Q4SNT2</accession>
<feature type="region of interest" description="Disordered" evidence="1">
    <location>
        <begin position="134"/>
        <end position="180"/>
    </location>
</feature>
<evidence type="ECO:0000256" key="1">
    <source>
        <dbReference type="SAM" id="MobiDB-lite"/>
    </source>
</evidence>
<organism evidence="3 4">
    <name type="scientific">Alternaria arborescens</name>
    <dbReference type="NCBI Taxonomy" id="156630"/>
    <lineage>
        <taxon>Eukaryota</taxon>
        <taxon>Fungi</taxon>
        <taxon>Dikarya</taxon>
        <taxon>Ascomycota</taxon>
        <taxon>Pezizomycotina</taxon>
        <taxon>Dothideomycetes</taxon>
        <taxon>Pleosporomycetidae</taxon>
        <taxon>Pleosporales</taxon>
        <taxon>Pleosporineae</taxon>
        <taxon>Pleosporaceae</taxon>
        <taxon>Alternaria</taxon>
        <taxon>Alternaria sect. Alternaria</taxon>
    </lineage>
</organism>